<dbReference type="RefSeq" id="WP_273749633.1">
    <property type="nucleotide sequence ID" value="NZ_JAQSJE010000002.1"/>
</dbReference>
<organism evidence="2 3">
    <name type="scientific">Mannheimia cairinae</name>
    <dbReference type="NCBI Taxonomy" id="3025936"/>
    <lineage>
        <taxon>Bacteria</taxon>
        <taxon>Pseudomonadati</taxon>
        <taxon>Pseudomonadota</taxon>
        <taxon>Gammaproteobacteria</taxon>
        <taxon>Pasteurellales</taxon>
        <taxon>Pasteurellaceae</taxon>
        <taxon>Mannheimia</taxon>
    </lineage>
</organism>
<keyword evidence="3" id="KW-1185">Reference proteome</keyword>
<name>A0ABT5MMC6_9PAST</name>
<keyword evidence="1" id="KW-0812">Transmembrane</keyword>
<dbReference type="Proteomes" id="UP001221909">
    <property type="component" value="Unassembled WGS sequence"/>
</dbReference>
<dbReference type="Pfam" id="PF10011">
    <property type="entry name" value="DUF2254"/>
    <property type="match status" value="1"/>
</dbReference>
<feature type="transmembrane region" description="Helical" evidence="1">
    <location>
        <begin position="57"/>
        <end position="84"/>
    </location>
</feature>
<dbReference type="EMBL" id="JAQSJE010000002">
    <property type="protein sequence ID" value="MDD0823336.1"/>
    <property type="molecule type" value="Genomic_DNA"/>
</dbReference>
<sequence length="411" mass="45987">MFYRWFLNLKQPHNRLWLSTILSTLFAIGFAFAAKLSTVFLPADILPNIELDTLNSLLDVIASTMFAVSTFSLSIMVSAFSSAANSVTPRATTLVVDDKASRRTISSFISAFIYAIIAKTALGLDFFGQNGQFVLFVSTILVLIYVIFTLIQWIYVLSKLGRLGNTLDKIYFATENTLKIYRQDPQMGACWQGVVGMQAQSIQANSVGYLTHIHMEKLQEIAEKLQTYIHIEVRPGQLILPDTILAKVDVSNEIDAITRCFVIDKDRSFDQDPEWGFIVLSEVAQRALSPAVNDPGTAINVMATMMKLLIMPTPKKQKDKKFDRLSIISFDLSGVIKDGFSPIARDGGAILEVQLILQKSLAAIWRNAPEKELASIAKLQADEYLKRAKSTLMFEQDKETLIKKSAMWFSQ</sequence>
<evidence type="ECO:0000313" key="2">
    <source>
        <dbReference type="EMBL" id="MDD0823336.1"/>
    </source>
</evidence>
<protein>
    <submittedName>
        <fullName evidence="2">DUF2254 domain-containing protein</fullName>
    </submittedName>
</protein>
<dbReference type="InterPro" id="IPR018723">
    <property type="entry name" value="DUF2254_membrane"/>
</dbReference>
<evidence type="ECO:0000313" key="3">
    <source>
        <dbReference type="Proteomes" id="UP001221909"/>
    </source>
</evidence>
<feature type="transmembrane region" description="Helical" evidence="1">
    <location>
        <begin position="105"/>
        <end position="127"/>
    </location>
</feature>
<evidence type="ECO:0000256" key="1">
    <source>
        <dbReference type="SAM" id="Phobius"/>
    </source>
</evidence>
<keyword evidence="1" id="KW-1133">Transmembrane helix</keyword>
<proteinExistence type="predicted"/>
<feature type="transmembrane region" description="Helical" evidence="1">
    <location>
        <begin position="133"/>
        <end position="157"/>
    </location>
</feature>
<reference evidence="2 3" key="1">
    <citation type="submission" date="2023-02" db="EMBL/GenBank/DDBJ databases">
        <title>Mannheimia cairiniae sp. nov., a novel species of Mannheimia obtained from moscovy ducks (Cairina moschata) and reclassification of Mannheimia ovis as heterotypic synonym of Mannheimia pernigra.</title>
        <authorList>
            <person name="Christensen H."/>
        </authorList>
    </citation>
    <scope>NUCLEOTIDE SEQUENCE [LARGE SCALE GENOMIC DNA]</scope>
    <source>
        <strain evidence="2 3">AT1</strain>
    </source>
</reference>
<gene>
    <name evidence="2" type="ORF">PTQ27_02480</name>
</gene>
<accession>A0ABT5MMC6</accession>
<comment type="caution">
    <text evidence="2">The sequence shown here is derived from an EMBL/GenBank/DDBJ whole genome shotgun (WGS) entry which is preliminary data.</text>
</comment>
<keyword evidence="1" id="KW-0472">Membrane</keyword>